<sequence length="915" mass="94971">MSAGTDLPELPGLDPRWSRRVTVPGTGEDPPVTWHLLDNAPDLTGEARGTLLAVHGNPTWSYLWRSLLPAAAAAGWRVVAVDQLGMGWSQRDGRFRRLADRVAELGELTDHLGLTGPVVTVGHDWGGVVSLGWAVAHPEVLAGVVLTNTAVHHDDDGEIPALLRLAGNPSVHGWATSGTRTFLRATLALAHPPLSREVRAAYLAPYDEDRRAVADFVADIPADPSHPSRPALDAIADGVARLEVPALVLWGPRDPVFQRRYLEDLLRRLPHADVHRFEGAGHLLAEDVDVAGTITRWLGSTFPADSWISPDGAAPAPTPLPAGASLPADSALVTRPLATGAPLPADSRTSPAGGAPVRPLAAVLDERRDDDAPAVVALHPGGTDTVTWRDLATRVRHLALGLHDAGVRPGQRVSLLVTPGVDLTTALFACLRLGAVAVIADQGLGLRGMSRAIRGASPDVVIGIDRGLVGARLLSWPGRRVAVSELPPAQARALGVTDTLPGLTARGAELERAGTVLPPVPGPDDDAAILFTSGSTGPAKGVVYTHRGLAGMRDTLAETYDLGRESSFVAGFAPFALLGTALGSLAVVPDMDVTAPATLTAAALAEAVRASSATAVFTSPSALRNVLATAGELSAEQREALSGVGLFLSAGAPIPPELLARVAEVMPRASARTPYGMTEVLPVTDIDLEEIRRAVAGVGTVPGAGSGTCVGRPVPGTQVTILPLDADGAATGEPTDAPGVTGEILVAAPHLKRTYDRLWATQEASADHPGRHRTGDVGHLDAEGRLWVEGRLSHVVTAPGGVITPVAVEHAAERVPGVLRAAAVGVGPSGTQQLVVVLETDPAVDRRSRAGASLATPGLMSAVRRAVAEACGVPVAAVLRVRELPTDVRHNAKIERGRIGRWAEKALAGGRMGEP</sequence>
<dbReference type="PRINTS" id="PR00412">
    <property type="entry name" value="EPOXHYDRLASE"/>
</dbReference>
<protein>
    <submittedName>
        <fullName evidence="6">Alpha/beta fold hydrolase</fullName>
    </submittedName>
</protein>
<dbReference type="PRINTS" id="PR00111">
    <property type="entry name" value="ABHYDROLASE"/>
</dbReference>
<dbReference type="Gene3D" id="3.30.300.30">
    <property type="match status" value="1"/>
</dbReference>
<feature type="domain" description="AB hydrolase-1" evidence="5">
    <location>
        <begin position="50"/>
        <end position="285"/>
    </location>
</feature>
<dbReference type="PROSITE" id="PS00455">
    <property type="entry name" value="AMP_BINDING"/>
    <property type="match status" value="1"/>
</dbReference>
<evidence type="ECO:0000259" key="5">
    <source>
        <dbReference type="Pfam" id="PF00561"/>
    </source>
</evidence>
<name>A0ABR8Z570_9MICO</name>
<dbReference type="Pfam" id="PF00561">
    <property type="entry name" value="Abhydrolase_1"/>
    <property type="match status" value="1"/>
</dbReference>
<feature type="domain" description="AMP-dependent synthetase/ligase" evidence="4">
    <location>
        <begin position="368"/>
        <end position="755"/>
    </location>
</feature>
<dbReference type="InterPro" id="IPR020845">
    <property type="entry name" value="AMP-binding_CS"/>
</dbReference>
<dbReference type="PANTHER" id="PTHR43201">
    <property type="entry name" value="ACYL-COA SYNTHETASE"/>
    <property type="match status" value="1"/>
</dbReference>
<dbReference type="EMBL" id="JACSPO010000011">
    <property type="protein sequence ID" value="MBD8063470.1"/>
    <property type="molecule type" value="Genomic_DNA"/>
</dbReference>
<dbReference type="Gene3D" id="3.40.50.12780">
    <property type="entry name" value="N-terminal domain of ligase-like"/>
    <property type="match status" value="1"/>
</dbReference>
<dbReference type="PANTHER" id="PTHR43201:SF5">
    <property type="entry name" value="MEDIUM-CHAIN ACYL-COA LIGASE ACSF2, MITOCHONDRIAL"/>
    <property type="match status" value="1"/>
</dbReference>
<keyword evidence="2" id="KW-0436">Ligase</keyword>
<dbReference type="Gene3D" id="3.40.50.1820">
    <property type="entry name" value="alpha/beta hydrolase"/>
    <property type="match status" value="1"/>
</dbReference>
<keyword evidence="7" id="KW-1185">Reference proteome</keyword>
<feature type="region of interest" description="Disordered" evidence="3">
    <location>
        <begin position="1"/>
        <end position="30"/>
    </location>
</feature>
<keyword evidence="6" id="KW-0378">Hydrolase</keyword>
<dbReference type="InterPro" id="IPR000639">
    <property type="entry name" value="Epox_hydrolase-like"/>
</dbReference>
<evidence type="ECO:0000259" key="4">
    <source>
        <dbReference type="Pfam" id="PF00501"/>
    </source>
</evidence>
<evidence type="ECO:0000313" key="7">
    <source>
        <dbReference type="Proteomes" id="UP000661894"/>
    </source>
</evidence>
<evidence type="ECO:0000256" key="1">
    <source>
        <dbReference type="ARBA" id="ARBA00006432"/>
    </source>
</evidence>
<dbReference type="InterPro" id="IPR000073">
    <property type="entry name" value="AB_hydrolase_1"/>
</dbReference>
<comment type="similarity">
    <text evidence="1">Belongs to the ATP-dependent AMP-binding enzyme family.</text>
</comment>
<reference evidence="6 7" key="1">
    <citation type="submission" date="2020-08" db="EMBL/GenBank/DDBJ databases">
        <title>A Genomic Blueprint of the Chicken Gut Microbiome.</title>
        <authorList>
            <person name="Gilroy R."/>
            <person name="Ravi A."/>
            <person name="Getino M."/>
            <person name="Pursley I."/>
            <person name="Horton D.L."/>
            <person name="Alikhan N.-F."/>
            <person name="Baker D."/>
            <person name="Gharbi K."/>
            <person name="Hall N."/>
            <person name="Watson M."/>
            <person name="Adriaenssens E.M."/>
            <person name="Foster-Nyarko E."/>
            <person name="Jarju S."/>
            <person name="Secka A."/>
            <person name="Antonio M."/>
            <person name="Oren A."/>
            <person name="Chaudhuri R."/>
            <person name="La Ragione R.M."/>
            <person name="Hildebrand F."/>
            <person name="Pallen M.J."/>
        </authorList>
    </citation>
    <scope>NUCLEOTIDE SEQUENCE [LARGE SCALE GENOMIC DNA]</scope>
    <source>
        <strain evidence="6 7">Sa1BUA1</strain>
    </source>
</reference>
<dbReference type="SUPFAM" id="SSF56801">
    <property type="entry name" value="Acetyl-CoA synthetase-like"/>
    <property type="match status" value="1"/>
</dbReference>
<proteinExistence type="inferred from homology"/>
<dbReference type="InterPro" id="IPR029058">
    <property type="entry name" value="AB_hydrolase_fold"/>
</dbReference>
<comment type="caution">
    <text evidence="6">The sequence shown here is derived from an EMBL/GenBank/DDBJ whole genome shotgun (WGS) entry which is preliminary data.</text>
</comment>
<evidence type="ECO:0000256" key="3">
    <source>
        <dbReference type="SAM" id="MobiDB-lite"/>
    </source>
</evidence>
<dbReference type="GO" id="GO:0016787">
    <property type="term" value="F:hydrolase activity"/>
    <property type="evidence" value="ECO:0007669"/>
    <property type="project" value="UniProtKB-KW"/>
</dbReference>
<accession>A0ABR8Z570</accession>
<evidence type="ECO:0000313" key="6">
    <source>
        <dbReference type="EMBL" id="MBD8063470.1"/>
    </source>
</evidence>
<dbReference type="Proteomes" id="UP000661894">
    <property type="component" value="Unassembled WGS sequence"/>
</dbReference>
<dbReference type="InterPro" id="IPR000873">
    <property type="entry name" value="AMP-dep_synth/lig_dom"/>
</dbReference>
<dbReference type="InterPro" id="IPR045851">
    <property type="entry name" value="AMP-bd_C_sf"/>
</dbReference>
<dbReference type="InterPro" id="IPR042099">
    <property type="entry name" value="ANL_N_sf"/>
</dbReference>
<dbReference type="RefSeq" id="WP_251840570.1">
    <property type="nucleotide sequence ID" value="NZ_JACSPO010000011.1"/>
</dbReference>
<dbReference type="Pfam" id="PF00501">
    <property type="entry name" value="AMP-binding"/>
    <property type="match status" value="1"/>
</dbReference>
<dbReference type="SUPFAM" id="SSF53474">
    <property type="entry name" value="alpha/beta-Hydrolases"/>
    <property type="match status" value="1"/>
</dbReference>
<evidence type="ECO:0000256" key="2">
    <source>
        <dbReference type="ARBA" id="ARBA00022598"/>
    </source>
</evidence>
<organism evidence="6 7">
    <name type="scientific">Oceanitalea stevensii</name>
    <dbReference type="NCBI Taxonomy" id="2763072"/>
    <lineage>
        <taxon>Bacteria</taxon>
        <taxon>Bacillati</taxon>
        <taxon>Actinomycetota</taxon>
        <taxon>Actinomycetes</taxon>
        <taxon>Micrococcales</taxon>
        <taxon>Bogoriellaceae</taxon>
        <taxon>Georgenia</taxon>
    </lineage>
</organism>
<gene>
    <name evidence="6" type="ORF">H9624_14195</name>
</gene>